<proteinExistence type="predicted"/>
<evidence type="ECO:0000256" key="1">
    <source>
        <dbReference type="SAM" id="MobiDB-lite"/>
    </source>
</evidence>
<evidence type="ECO:0000313" key="2">
    <source>
        <dbReference type="EMBL" id="GJS80336.1"/>
    </source>
</evidence>
<feature type="region of interest" description="Disordered" evidence="1">
    <location>
        <begin position="82"/>
        <end position="103"/>
    </location>
</feature>
<name>A0ABQ4YSD1_9ASTR</name>
<gene>
    <name evidence="2" type="ORF">Tco_0730217</name>
</gene>
<reference evidence="2" key="2">
    <citation type="submission" date="2022-01" db="EMBL/GenBank/DDBJ databases">
        <authorList>
            <person name="Yamashiro T."/>
            <person name="Shiraishi A."/>
            <person name="Satake H."/>
            <person name="Nakayama K."/>
        </authorList>
    </citation>
    <scope>NUCLEOTIDE SEQUENCE</scope>
</reference>
<reference evidence="2" key="1">
    <citation type="journal article" date="2022" name="Int. J. Mol. Sci.">
        <title>Draft Genome of Tanacetum Coccineum: Genomic Comparison of Closely Related Tanacetum-Family Plants.</title>
        <authorList>
            <person name="Yamashiro T."/>
            <person name="Shiraishi A."/>
            <person name="Nakayama K."/>
            <person name="Satake H."/>
        </authorList>
    </citation>
    <scope>NUCLEOTIDE SEQUENCE</scope>
</reference>
<dbReference type="Proteomes" id="UP001151760">
    <property type="component" value="Unassembled WGS sequence"/>
</dbReference>
<comment type="caution">
    <text evidence="2">The sequence shown here is derived from an EMBL/GenBank/DDBJ whole genome shotgun (WGS) entry which is preliminary data.</text>
</comment>
<protein>
    <submittedName>
        <fullName evidence="2">Uncharacterized protein</fullName>
    </submittedName>
</protein>
<evidence type="ECO:0000313" key="3">
    <source>
        <dbReference type="Proteomes" id="UP001151760"/>
    </source>
</evidence>
<keyword evidence="3" id="KW-1185">Reference proteome</keyword>
<accession>A0ABQ4YSD1</accession>
<dbReference type="EMBL" id="BQNB010010663">
    <property type="protein sequence ID" value="GJS80336.1"/>
    <property type="molecule type" value="Genomic_DNA"/>
</dbReference>
<organism evidence="2 3">
    <name type="scientific">Tanacetum coccineum</name>
    <dbReference type="NCBI Taxonomy" id="301880"/>
    <lineage>
        <taxon>Eukaryota</taxon>
        <taxon>Viridiplantae</taxon>
        <taxon>Streptophyta</taxon>
        <taxon>Embryophyta</taxon>
        <taxon>Tracheophyta</taxon>
        <taxon>Spermatophyta</taxon>
        <taxon>Magnoliopsida</taxon>
        <taxon>eudicotyledons</taxon>
        <taxon>Gunneridae</taxon>
        <taxon>Pentapetalae</taxon>
        <taxon>asterids</taxon>
        <taxon>campanulids</taxon>
        <taxon>Asterales</taxon>
        <taxon>Asteraceae</taxon>
        <taxon>Asteroideae</taxon>
        <taxon>Anthemideae</taxon>
        <taxon>Anthemidinae</taxon>
        <taxon>Tanacetum</taxon>
    </lineage>
</organism>
<sequence>MLQMKIKTDRALTAANREQRVVLTRSNDAEGEFVFGEDKALTWGNVASAGVNDPRHYTRRNTSASARRALLDESDEDLIDEDDIVDLGNDGEIGNENLNDHSK</sequence>